<dbReference type="RefSeq" id="WP_340195554.1">
    <property type="nucleotide sequence ID" value="NZ_JBBKAP010000001.1"/>
</dbReference>
<evidence type="ECO:0000313" key="3">
    <source>
        <dbReference type="EMBL" id="MEK0169881.1"/>
    </source>
</evidence>
<comment type="caution">
    <text evidence="3">The sequence shown here is derived from an EMBL/GenBank/DDBJ whole genome shotgun (WGS) entry which is preliminary data.</text>
</comment>
<dbReference type="Proteomes" id="UP001370299">
    <property type="component" value="Unassembled WGS sequence"/>
</dbReference>
<sequence>MPKNKFIALATAGLALTLLAGCSTGPSKAEQCTQFEKTVKSAAEGVQSEAANLQSDPDAAVTKLKELDEKISDGVDDLSDDDLQNKGEAFEDAYGDLVDQIEDIADDPQSADVSALTKSSTKVQDAGNAFQKECNS</sequence>
<name>A0ABU8Y718_9MICO</name>
<feature type="region of interest" description="Disordered" evidence="1">
    <location>
        <begin position="109"/>
        <end position="136"/>
    </location>
</feature>
<proteinExistence type="predicted"/>
<accession>A0ABU8Y718</accession>
<evidence type="ECO:0008006" key="5">
    <source>
        <dbReference type="Google" id="ProtNLM"/>
    </source>
</evidence>
<keyword evidence="2" id="KW-0732">Signal</keyword>
<keyword evidence="4" id="KW-1185">Reference proteome</keyword>
<protein>
    <recommendedName>
        <fullName evidence="5">Small secreted protein</fullName>
    </recommendedName>
</protein>
<gene>
    <name evidence="3" type="ORF">WMN62_00195</name>
</gene>
<organism evidence="3 4">
    <name type="scientific">Curtobacterium citreum</name>
    <dbReference type="NCBI Taxonomy" id="2036"/>
    <lineage>
        <taxon>Bacteria</taxon>
        <taxon>Bacillati</taxon>
        <taxon>Actinomycetota</taxon>
        <taxon>Actinomycetes</taxon>
        <taxon>Micrococcales</taxon>
        <taxon>Microbacteriaceae</taxon>
        <taxon>Curtobacterium</taxon>
    </lineage>
</organism>
<dbReference type="EMBL" id="JBBLYY010000001">
    <property type="protein sequence ID" value="MEK0169881.1"/>
    <property type="molecule type" value="Genomic_DNA"/>
</dbReference>
<evidence type="ECO:0000256" key="1">
    <source>
        <dbReference type="SAM" id="MobiDB-lite"/>
    </source>
</evidence>
<evidence type="ECO:0000313" key="4">
    <source>
        <dbReference type="Proteomes" id="UP001370299"/>
    </source>
</evidence>
<dbReference type="Gene3D" id="1.20.120.20">
    <property type="entry name" value="Apolipoprotein"/>
    <property type="match status" value="1"/>
</dbReference>
<feature type="chain" id="PRO_5046355913" description="Small secreted protein" evidence="2">
    <location>
        <begin position="30"/>
        <end position="136"/>
    </location>
</feature>
<feature type="signal peptide" evidence="2">
    <location>
        <begin position="1"/>
        <end position="29"/>
    </location>
</feature>
<evidence type="ECO:0000256" key="2">
    <source>
        <dbReference type="SAM" id="SignalP"/>
    </source>
</evidence>
<dbReference type="PROSITE" id="PS51257">
    <property type="entry name" value="PROKAR_LIPOPROTEIN"/>
    <property type="match status" value="1"/>
</dbReference>
<reference evidence="3 4" key="1">
    <citation type="submission" date="2024-03" db="EMBL/GenBank/DDBJ databases">
        <title>Whole genomes of four grape xylem sap localized bacterial endophytes.</title>
        <authorList>
            <person name="Kumar G."/>
            <person name="Savka M.A."/>
        </authorList>
    </citation>
    <scope>NUCLEOTIDE SEQUENCE [LARGE SCALE GENOMIC DNA]</scope>
    <source>
        <strain evidence="3 4">RIT_GXS8</strain>
    </source>
</reference>